<name>A0ABW9VYA9_9BURK</name>
<dbReference type="CDD" id="cd09002">
    <property type="entry name" value="GH43_XYL-like"/>
    <property type="match status" value="1"/>
</dbReference>
<dbReference type="SUPFAM" id="SSF75005">
    <property type="entry name" value="Arabinanase/levansucrase/invertase"/>
    <property type="match status" value="1"/>
</dbReference>
<dbReference type="PANTHER" id="PTHR42812:SF2">
    <property type="entry name" value="XYLOSIDASE_ARABINOSIDASE"/>
    <property type="match status" value="1"/>
</dbReference>
<dbReference type="InterPro" id="IPR051795">
    <property type="entry name" value="Glycosyl_Hydrlase_43"/>
</dbReference>
<feature type="chain" id="PRO_5045224198" evidence="5">
    <location>
        <begin position="26"/>
        <end position="522"/>
    </location>
</feature>
<feature type="signal peptide" evidence="5">
    <location>
        <begin position="1"/>
        <end position="25"/>
    </location>
</feature>
<dbReference type="PANTHER" id="PTHR42812">
    <property type="entry name" value="BETA-XYLOSIDASE"/>
    <property type="match status" value="1"/>
</dbReference>
<comment type="caution">
    <text evidence="7">The sequence shown here is derived from an EMBL/GenBank/DDBJ whole genome shotgun (WGS) entry which is preliminary data.</text>
</comment>
<dbReference type="Pfam" id="PF04616">
    <property type="entry name" value="Glyco_hydro_43"/>
    <property type="match status" value="1"/>
</dbReference>
<dbReference type="SUPFAM" id="SSF49899">
    <property type="entry name" value="Concanavalin A-like lectins/glucanases"/>
    <property type="match status" value="1"/>
</dbReference>
<dbReference type="Proteomes" id="UP000642144">
    <property type="component" value="Unassembled WGS sequence"/>
</dbReference>
<accession>A0ABW9VYA9</accession>
<evidence type="ECO:0000313" key="8">
    <source>
        <dbReference type="Proteomes" id="UP000642144"/>
    </source>
</evidence>
<dbReference type="RefSeq" id="WP_161054647.1">
    <property type="nucleotide sequence ID" value="NZ_WWCT01000005.1"/>
</dbReference>
<dbReference type="Pfam" id="PF17851">
    <property type="entry name" value="GH43_C2"/>
    <property type="match status" value="1"/>
</dbReference>
<evidence type="ECO:0000256" key="2">
    <source>
        <dbReference type="ARBA" id="ARBA00022801"/>
    </source>
</evidence>
<dbReference type="InterPro" id="IPR006710">
    <property type="entry name" value="Glyco_hydro_43"/>
</dbReference>
<dbReference type="Gene3D" id="2.60.120.200">
    <property type="match status" value="1"/>
</dbReference>
<keyword evidence="2 4" id="KW-0378">Hydrolase</keyword>
<proteinExistence type="inferred from homology"/>
<keyword evidence="5" id="KW-0732">Signal</keyword>
<dbReference type="InterPro" id="IPR023296">
    <property type="entry name" value="Glyco_hydro_beta-prop_sf"/>
</dbReference>
<dbReference type="EMBL" id="WWCT01000005">
    <property type="protein sequence ID" value="MYN26644.1"/>
    <property type="molecule type" value="Genomic_DNA"/>
</dbReference>
<evidence type="ECO:0000256" key="4">
    <source>
        <dbReference type="RuleBase" id="RU361187"/>
    </source>
</evidence>
<dbReference type="Gene3D" id="2.115.10.20">
    <property type="entry name" value="Glycosyl hydrolase domain, family 43"/>
    <property type="match status" value="1"/>
</dbReference>
<comment type="similarity">
    <text evidence="1 4">Belongs to the glycosyl hydrolase 43 family.</text>
</comment>
<dbReference type="InterPro" id="IPR006311">
    <property type="entry name" value="TAT_signal"/>
</dbReference>
<reference evidence="7 8" key="1">
    <citation type="submission" date="2019-12" db="EMBL/GenBank/DDBJ databases">
        <title>Novel species isolated from a subtropical stream in China.</title>
        <authorList>
            <person name="Lu H."/>
        </authorList>
    </citation>
    <scope>NUCLEOTIDE SEQUENCE [LARGE SCALE GENOMIC DNA]</scope>
    <source>
        <strain evidence="7 8">CY42W</strain>
    </source>
</reference>
<evidence type="ECO:0000259" key="6">
    <source>
        <dbReference type="Pfam" id="PF17851"/>
    </source>
</evidence>
<dbReference type="InterPro" id="IPR041542">
    <property type="entry name" value="GH43_C2"/>
</dbReference>
<evidence type="ECO:0000256" key="1">
    <source>
        <dbReference type="ARBA" id="ARBA00009865"/>
    </source>
</evidence>
<dbReference type="PROSITE" id="PS51318">
    <property type="entry name" value="TAT"/>
    <property type="match status" value="1"/>
</dbReference>
<evidence type="ECO:0000313" key="7">
    <source>
        <dbReference type="EMBL" id="MYN26644.1"/>
    </source>
</evidence>
<feature type="domain" description="Beta-xylosidase C-terminal Concanavalin A-like" evidence="6">
    <location>
        <begin position="342"/>
        <end position="509"/>
    </location>
</feature>
<evidence type="ECO:0000256" key="5">
    <source>
        <dbReference type="SAM" id="SignalP"/>
    </source>
</evidence>
<dbReference type="InterPro" id="IPR013320">
    <property type="entry name" value="ConA-like_dom_sf"/>
</dbReference>
<keyword evidence="8" id="KW-1185">Reference proteome</keyword>
<sequence>MTASRRTALKTLLAGAAVAPQLATAAAEPAWGRGIEGQRKADLGNGTFLNPILAGDHPDPTIIKDGDDYYMTFSSFLAYPGVIIWHSQDLVNWQPIGPALTKPLGSIWAMDLVKHNGRYFIYIPAGSSIYVIWADNIKGPWSDPIDLKIEGAIDPGHAVGEDGKRYLFVNGVRRIGLTDDGLATIGKLEKVYEPWRYPQDWVVEMFAPEGPKLLKRGEWFYLVMAVGGTSGPPTSHMVIAARSRSIHGPWENHPSNPLVRTKSADEKWWSRGHASLVEGPAGDWWMVYHGYENGYRTLGRQCLLEPIEWTKDGWFKAKGGDLSKPLPTPKKGKAVPHNFAKSDDFQTTRFGVQWSFFNPGPDEMKRVQHTPGTLAIQGKGTSPVDSSPLTFIAGDRAYEATITMDIGADAEGGLLLHYSERAYVGIGFTPTQMKTFAHSQEQSWMREKMDVSTVHIRLKNDRHIVTFHYSLDGKQWTQHPWQMEVSGLHHNVFGGFASLQPGIYSAGTGVVKLRDFKYRALA</sequence>
<organism evidence="7 8">
    <name type="scientific">Duganella levis</name>
    <dbReference type="NCBI Taxonomy" id="2692169"/>
    <lineage>
        <taxon>Bacteria</taxon>
        <taxon>Pseudomonadati</taxon>
        <taxon>Pseudomonadota</taxon>
        <taxon>Betaproteobacteria</taxon>
        <taxon>Burkholderiales</taxon>
        <taxon>Oxalobacteraceae</taxon>
        <taxon>Telluria group</taxon>
        <taxon>Duganella</taxon>
    </lineage>
</organism>
<gene>
    <name evidence="7" type="ORF">GTP69_09520</name>
</gene>
<protein>
    <submittedName>
        <fullName evidence="7">Family 43 glycosylhydrolase</fullName>
    </submittedName>
</protein>
<keyword evidence="3 4" id="KW-0326">Glycosidase</keyword>
<evidence type="ECO:0000256" key="3">
    <source>
        <dbReference type="ARBA" id="ARBA00023295"/>
    </source>
</evidence>